<gene>
    <name evidence="1" type="ORF">SDC9_136798</name>
</gene>
<name>A0A645DK58_9ZZZZ</name>
<proteinExistence type="predicted"/>
<comment type="caution">
    <text evidence="1">The sequence shown here is derived from an EMBL/GenBank/DDBJ whole genome shotgun (WGS) entry which is preliminary data.</text>
</comment>
<evidence type="ECO:0000313" key="1">
    <source>
        <dbReference type="EMBL" id="MPM89686.1"/>
    </source>
</evidence>
<dbReference type="AlphaFoldDB" id="A0A645DK58"/>
<reference evidence="1" key="1">
    <citation type="submission" date="2019-08" db="EMBL/GenBank/DDBJ databases">
        <authorList>
            <person name="Kucharzyk K."/>
            <person name="Murdoch R.W."/>
            <person name="Higgins S."/>
            <person name="Loffler F."/>
        </authorList>
    </citation>
    <scope>NUCLEOTIDE SEQUENCE</scope>
</reference>
<dbReference type="EMBL" id="VSSQ01037079">
    <property type="protein sequence ID" value="MPM89686.1"/>
    <property type="molecule type" value="Genomic_DNA"/>
</dbReference>
<protein>
    <submittedName>
        <fullName evidence="1">Uncharacterized protein</fullName>
    </submittedName>
</protein>
<sequence length="198" mass="21443">MHARYFSLVHPRWGETEDLVAERLVLACIGGSEHEIGGDQGFGKGGEDGAFQRSEDLGIGSAYQGRWGMAKNADLDGSVGECTLHPCNRLLLLLAGQKADIHLGFCFQGNDVAFVTGTDDGGNHGRAYQGIEGGVLGEEGEEHLFEECWIEKEQAVAERPLFSQALEHRAHRFGQEGTHLVSLQAGKSLGKRPQSGRK</sequence>
<accession>A0A645DK58</accession>
<organism evidence="1">
    <name type="scientific">bioreactor metagenome</name>
    <dbReference type="NCBI Taxonomy" id="1076179"/>
    <lineage>
        <taxon>unclassified sequences</taxon>
        <taxon>metagenomes</taxon>
        <taxon>ecological metagenomes</taxon>
    </lineage>
</organism>